<dbReference type="GO" id="GO:0008270">
    <property type="term" value="F:zinc ion binding"/>
    <property type="evidence" value="ECO:0007669"/>
    <property type="project" value="UniProtKB-KW"/>
</dbReference>
<dbReference type="Proteomes" id="UP000092462">
    <property type="component" value="Unassembled WGS sequence"/>
</dbReference>
<dbReference type="EnsemblMetazoa" id="PPAI003613-RA">
    <property type="protein sequence ID" value="PPAI003613-PA"/>
    <property type="gene ID" value="PPAI003613"/>
</dbReference>
<dbReference type="Gene3D" id="3.30.160.60">
    <property type="entry name" value="Classic Zinc Finger"/>
    <property type="match status" value="4"/>
</dbReference>
<proteinExistence type="predicted"/>
<name>A0A1B0D7U0_PHLPP</name>
<dbReference type="GO" id="GO:0000981">
    <property type="term" value="F:DNA-binding transcription factor activity, RNA polymerase II-specific"/>
    <property type="evidence" value="ECO:0007669"/>
    <property type="project" value="TreeGrafter"/>
</dbReference>
<dbReference type="VEuPathDB" id="VectorBase:PPAI003613"/>
<dbReference type="VEuPathDB" id="VectorBase:PPAPM1_005951"/>
<evidence type="ECO:0000256" key="2">
    <source>
        <dbReference type="ARBA" id="ARBA00022737"/>
    </source>
</evidence>
<feature type="domain" description="C2H2-type" evidence="5">
    <location>
        <begin position="273"/>
        <end position="300"/>
    </location>
</feature>
<feature type="domain" description="C2H2-type" evidence="5">
    <location>
        <begin position="210"/>
        <end position="237"/>
    </location>
</feature>
<keyword evidence="7" id="KW-1185">Reference proteome</keyword>
<dbReference type="PANTHER" id="PTHR24409:SF295">
    <property type="entry name" value="AZ2-RELATED"/>
    <property type="match status" value="1"/>
</dbReference>
<evidence type="ECO:0000313" key="7">
    <source>
        <dbReference type="Proteomes" id="UP000092462"/>
    </source>
</evidence>
<dbReference type="SUPFAM" id="SSF57667">
    <property type="entry name" value="beta-beta-alpha zinc fingers"/>
    <property type="match status" value="4"/>
</dbReference>
<dbReference type="PROSITE" id="PS00028">
    <property type="entry name" value="ZINC_FINGER_C2H2_1"/>
    <property type="match status" value="6"/>
</dbReference>
<evidence type="ECO:0000256" key="4">
    <source>
        <dbReference type="ARBA" id="ARBA00022833"/>
    </source>
</evidence>
<feature type="domain" description="C2H2-type" evidence="5">
    <location>
        <begin position="103"/>
        <end position="131"/>
    </location>
</feature>
<dbReference type="EMBL" id="AJVK01023825">
    <property type="status" value="NOT_ANNOTATED_CDS"/>
    <property type="molecule type" value="Genomic_DNA"/>
</dbReference>
<keyword evidence="1" id="KW-0479">Metal-binding</keyword>
<evidence type="ECO:0000256" key="1">
    <source>
        <dbReference type="ARBA" id="ARBA00022723"/>
    </source>
</evidence>
<dbReference type="PROSITE" id="PS50157">
    <property type="entry name" value="ZINC_FINGER_C2H2_2"/>
    <property type="match status" value="5"/>
</dbReference>
<evidence type="ECO:0000256" key="3">
    <source>
        <dbReference type="ARBA" id="ARBA00022771"/>
    </source>
</evidence>
<feature type="domain" description="C2H2-type" evidence="5">
    <location>
        <begin position="132"/>
        <end position="159"/>
    </location>
</feature>
<dbReference type="GO" id="GO:0005634">
    <property type="term" value="C:nucleus"/>
    <property type="evidence" value="ECO:0007669"/>
    <property type="project" value="TreeGrafter"/>
</dbReference>
<reference evidence="6" key="1">
    <citation type="submission" date="2022-08" db="UniProtKB">
        <authorList>
            <consortium name="EnsemblMetazoa"/>
        </authorList>
    </citation>
    <scope>IDENTIFICATION</scope>
    <source>
        <strain evidence="6">Israel</strain>
    </source>
</reference>
<organism evidence="6 7">
    <name type="scientific">Phlebotomus papatasi</name>
    <name type="common">Sandfly</name>
    <dbReference type="NCBI Taxonomy" id="29031"/>
    <lineage>
        <taxon>Eukaryota</taxon>
        <taxon>Metazoa</taxon>
        <taxon>Ecdysozoa</taxon>
        <taxon>Arthropoda</taxon>
        <taxon>Hexapoda</taxon>
        <taxon>Insecta</taxon>
        <taxon>Pterygota</taxon>
        <taxon>Neoptera</taxon>
        <taxon>Endopterygota</taxon>
        <taxon>Diptera</taxon>
        <taxon>Nematocera</taxon>
        <taxon>Psychodoidea</taxon>
        <taxon>Psychodidae</taxon>
        <taxon>Phlebotomus</taxon>
        <taxon>Phlebotomus</taxon>
    </lineage>
</organism>
<dbReference type="GO" id="GO:0000977">
    <property type="term" value="F:RNA polymerase II transcription regulatory region sequence-specific DNA binding"/>
    <property type="evidence" value="ECO:0007669"/>
    <property type="project" value="TreeGrafter"/>
</dbReference>
<keyword evidence="2" id="KW-0677">Repeat</keyword>
<dbReference type="AlphaFoldDB" id="A0A1B0D7U0"/>
<protein>
    <recommendedName>
        <fullName evidence="5">C2H2-type domain-containing protein</fullName>
    </recommendedName>
</protein>
<dbReference type="InterPro" id="IPR036236">
    <property type="entry name" value="Znf_C2H2_sf"/>
</dbReference>
<evidence type="ECO:0000259" key="5">
    <source>
        <dbReference type="PROSITE" id="PS50157"/>
    </source>
</evidence>
<dbReference type="InterPro" id="IPR013087">
    <property type="entry name" value="Znf_C2H2_type"/>
</dbReference>
<dbReference type="SMART" id="SM00355">
    <property type="entry name" value="ZnF_C2H2"/>
    <property type="match status" value="7"/>
</dbReference>
<accession>A0A1B0D7U0</accession>
<feature type="domain" description="C2H2-type" evidence="5">
    <location>
        <begin position="238"/>
        <end position="266"/>
    </location>
</feature>
<dbReference type="Pfam" id="PF13894">
    <property type="entry name" value="zf-C2H2_4"/>
    <property type="match status" value="1"/>
</dbReference>
<evidence type="ECO:0000313" key="6">
    <source>
        <dbReference type="EnsemblMetazoa" id="PPAI003613-PA"/>
    </source>
</evidence>
<dbReference type="PANTHER" id="PTHR24409">
    <property type="entry name" value="ZINC FINGER PROTEIN 142"/>
    <property type="match status" value="1"/>
</dbReference>
<dbReference type="Pfam" id="PF00096">
    <property type="entry name" value="zf-C2H2"/>
    <property type="match status" value="3"/>
</dbReference>
<keyword evidence="4" id="KW-0862">Zinc</keyword>
<sequence>MIYSTASEISIHYSYYHEHVQRSSDFPNSLKIFTCRYTGKPVAGPKKTSFVKSEKNSVEAVAVTQQSNVGHSAGDADSVENLYDMLKTAKDGETQINLLRRSYKCPVCPRMLKTKSQMVDHMAKLHTDHKSFFCDHCTKVFTSKKGLQSHMSYHVTPKFVKCGICQKVMRDTFNLKSHMERHYNEACKNCDNCKNDLPCLPFILLPDAPFKCTICHKIYETLDDLKSHVKVHSVKAIWECGFCGHSYSTERGLRDHVRNNHKRSRLKRSYGKYKCPFCDVIFSDKHEYARHFNKHNEKKATRNGSVLKIEEAPLICKYCDKRFNKIFDLLAHNLTVNKDISYSPIQLYNLQKTF</sequence>
<keyword evidence="3" id="KW-0863">Zinc-finger</keyword>